<dbReference type="InterPro" id="IPR043472">
    <property type="entry name" value="Macro_dom-like"/>
</dbReference>
<gene>
    <name evidence="2" type="ORF">MNB_SV-15-1350</name>
</gene>
<dbReference type="InterPro" id="IPR002589">
    <property type="entry name" value="Macro_dom"/>
</dbReference>
<evidence type="ECO:0000259" key="1">
    <source>
        <dbReference type="PROSITE" id="PS51154"/>
    </source>
</evidence>
<dbReference type="AlphaFoldDB" id="A0A1W1EI58"/>
<organism evidence="2">
    <name type="scientific">hydrothermal vent metagenome</name>
    <dbReference type="NCBI Taxonomy" id="652676"/>
    <lineage>
        <taxon>unclassified sequences</taxon>
        <taxon>metagenomes</taxon>
        <taxon>ecological metagenomes</taxon>
    </lineage>
</organism>
<sequence length="231" mass="26725">MIKIKKGNIFSTKCETIVNTVNCMGVMGAGIAYEFKLRHPDMFKKYKIVCDNNLIDIGKLSIYQVDSSNYKKILNFPTKKNWKYPSKIEYLEDGLKKFVDTYNEKNIKSIAFPLLGAGKGGISSEKSLDIMQKYLSKCDIDIEIWYFDEKAEDTLYKEFKNKFLNLDSNSIKQLSKLRLDLIEKIKNALITRDDIHFISQLKSIQGVGDIALEKSYQFINSYNQDKNLFTI</sequence>
<dbReference type="GO" id="GO:0140291">
    <property type="term" value="P:peptidyl-glutamate ADP-deribosylation"/>
    <property type="evidence" value="ECO:0007669"/>
    <property type="project" value="TreeGrafter"/>
</dbReference>
<dbReference type="PANTHER" id="PTHR12521">
    <property type="entry name" value="PROTEIN C6ORF130"/>
    <property type="match status" value="1"/>
</dbReference>
<proteinExistence type="predicted"/>
<dbReference type="SMART" id="SM00506">
    <property type="entry name" value="A1pp"/>
    <property type="match status" value="1"/>
</dbReference>
<dbReference type="Gene3D" id="3.40.220.10">
    <property type="entry name" value="Leucine Aminopeptidase, subunit E, domain 1"/>
    <property type="match status" value="1"/>
</dbReference>
<reference evidence="2" key="1">
    <citation type="submission" date="2016-10" db="EMBL/GenBank/DDBJ databases">
        <authorList>
            <person name="de Groot N.N."/>
        </authorList>
    </citation>
    <scope>NUCLEOTIDE SEQUENCE</scope>
</reference>
<protein>
    <submittedName>
        <fullName evidence="2">ADP-ribose 1''-phosphate phophatase related protein</fullName>
    </submittedName>
</protein>
<evidence type="ECO:0000313" key="2">
    <source>
        <dbReference type="EMBL" id="SHO80482.1"/>
    </source>
</evidence>
<dbReference type="EMBL" id="FRYL01000011">
    <property type="protein sequence ID" value="SHO80482.1"/>
    <property type="molecule type" value="Genomic_DNA"/>
</dbReference>
<dbReference type="InterPro" id="IPR050892">
    <property type="entry name" value="ADP-ribose_metab_enzymes"/>
</dbReference>
<dbReference type="SUPFAM" id="SSF52949">
    <property type="entry name" value="Macro domain-like"/>
    <property type="match status" value="1"/>
</dbReference>
<feature type="domain" description="Macro" evidence="1">
    <location>
        <begin position="1"/>
        <end position="163"/>
    </location>
</feature>
<name>A0A1W1EI58_9ZZZZ</name>
<dbReference type="PANTHER" id="PTHR12521:SF0">
    <property type="entry name" value="ADP-RIBOSE GLYCOHYDROLASE OARD1"/>
    <property type="match status" value="1"/>
</dbReference>
<dbReference type="Pfam" id="PF01661">
    <property type="entry name" value="Macro"/>
    <property type="match status" value="1"/>
</dbReference>
<accession>A0A1W1EI58</accession>
<dbReference type="PROSITE" id="PS51154">
    <property type="entry name" value="MACRO"/>
    <property type="match status" value="1"/>
</dbReference>